<dbReference type="AlphaFoldDB" id="A0A6M8UCY4"/>
<feature type="transmembrane region" description="Helical" evidence="8">
    <location>
        <begin position="57"/>
        <end position="73"/>
    </location>
</feature>
<feature type="domain" description="Potassium channel" evidence="9">
    <location>
        <begin position="31"/>
        <end position="111"/>
    </location>
</feature>
<accession>A0A6M8UCY4</accession>
<evidence type="ECO:0000256" key="2">
    <source>
        <dbReference type="ARBA" id="ARBA00022448"/>
    </source>
</evidence>
<evidence type="ECO:0000256" key="8">
    <source>
        <dbReference type="SAM" id="Phobius"/>
    </source>
</evidence>
<dbReference type="GO" id="GO:0015271">
    <property type="term" value="F:outward rectifier potassium channel activity"/>
    <property type="evidence" value="ECO:0007669"/>
    <property type="project" value="TreeGrafter"/>
</dbReference>
<keyword evidence="2" id="KW-0813">Transport</keyword>
<sequence length="335" mass="37700">MNHDGIVEKKANRGKRSGLTSFSPLVYTIFYLINIIVFTFIYSFCFKNDFDHSPISFVQSLYFSIVTITTLGYGDITPKLDASPLLLTISAQVVFGVVFIGLFLNAISHQLSDRKDFARQEEEKETEEKNLSKLLTILKPVVIEFLGILAETYKVTTTQHGDTLVANPRELFNQSYYDQICRQDFLSDETRYGKGRMLWGNYIDQENSKFSSGIDDFLNKYATKLPIEIIALLAALKLHPFLEHGKTALKMRSLNLPNGMTFPKVNLLTMEHSSVKIPNKPKTISEFHEDLLTLIDLINGKTQGNDMVMRIDLRKGVTAPPVGSAIGEIISFGPA</sequence>
<dbReference type="Pfam" id="PF07885">
    <property type="entry name" value="Ion_trans_2"/>
    <property type="match status" value="1"/>
</dbReference>
<dbReference type="RefSeq" id="WP_173635517.1">
    <property type="nucleotide sequence ID" value="NZ_CP054212.1"/>
</dbReference>
<evidence type="ECO:0000259" key="9">
    <source>
        <dbReference type="Pfam" id="PF07885"/>
    </source>
</evidence>
<dbReference type="InterPro" id="IPR003280">
    <property type="entry name" value="2pore_dom_K_chnl"/>
</dbReference>
<evidence type="ECO:0000256" key="6">
    <source>
        <dbReference type="ARBA" id="ARBA00023136"/>
    </source>
</evidence>
<keyword evidence="11" id="KW-1185">Reference proteome</keyword>
<dbReference type="GO" id="GO:0005886">
    <property type="term" value="C:plasma membrane"/>
    <property type="evidence" value="ECO:0007669"/>
    <property type="project" value="TreeGrafter"/>
</dbReference>
<keyword evidence="4 8" id="KW-1133">Transmembrane helix</keyword>
<evidence type="ECO:0000313" key="10">
    <source>
        <dbReference type="EMBL" id="QKJ88666.1"/>
    </source>
</evidence>
<protein>
    <submittedName>
        <fullName evidence="10">Voltage-gated potassium channel</fullName>
    </submittedName>
</protein>
<keyword evidence="6 8" id="KW-0472">Membrane</keyword>
<dbReference type="GO" id="GO:0030322">
    <property type="term" value="P:stabilization of membrane potential"/>
    <property type="evidence" value="ECO:0007669"/>
    <property type="project" value="TreeGrafter"/>
</dbReference>
<dbReference type="PANTHER" id="PTHR11003:SF291">
    <property type="entry name" value="IP11374P"/>
    <property type="match status" value="1"/>
</dbReference>
<dbReference type="SUPFAM" id="SSF81324">
    <property type="entry name" value="Voltage-gated potassium channels"/>
    <property type="match status" value="1"/>
</dbReference>
<feature type="transmembrane region" description="Helical" evidence="8">
    <location>
        <begin position="85"/>
        <end position="107"/>
    </location>
</feature>
<evidence type="ECO:0000256" key="4">
    <source>
        <dbReference type="ARBA" id="ARBA00022989"/>
    </source>
</evidence>
<evidence type="ECO:0000256" key="1">
    <source>
        <dbReference type="ARBA" id="ARBA00004141"/>
    </source>
</evidence>
<dbReference type="EMBL" id="CP054212">
    <property type="protein sequence ID" value="QKJ88666.1"/>
    <property type="molecule type" value="Genomic_DNA"/>
</dbReference>
<evidence type="ECO:0000313" key="11">
    <source>
        <dbReference type="Proteomes" id="UP000505325"/>
    </source>
</evidence>
<keyword evidence="5" id="KW-0406">Ion transport</keyword>
<evidence type="ECO:0000256" key="5">
    <source>
        <dbReference type="ARBA" id="ARBA00023065"/>
    </source>
</evidence>
<evidence type="ECO:0000256" key="3">
    <source>
        <dbReference type="ARBA" id="ARBA00022692"/>
    </source>
</evidence>
<feature type="transmembrane region" description="Helical" evidence="8">
    <location>
        <begin position="25"/>
        <end position="45"/>
    </location>
</feature>
<evidence type="ECO:0000256" key="7">
    <source>
        <dbReference type="ARBA" id="ARBA00023303"/>
    </source>
</evidence>
<proteinExistence type="predicted"/>
<dbReference type="PANTHER" id="PTHR11003">
    <property type="entry name" value="POTASSIUM CHANNEL, SUBFAMILY K"/>
    <property type="match status" value="1"/>
</dbReference>
<dbReference type="InterPro" id="IPR013099">
    <property type="entry name" value="K_chnl_dom"/>
</dbReference>
<reference evidence="10 11" key="1">
    <citation type="submission" date="2020-06" db="EMBL/GenBank/DDBJ databases">
        <title>Genome sequence of Paramixta manurensis strain PD-1.</title>
        <authorList>
            <person name="Lee C.W."/>
            <person name="Kim J."/>
        </authorList>
    </citation>
    <scope>NUCLEOTIDE SEQUENCE [LARGE SCALE GENOMIC DNA]</scope>
    <source>
        <strain evidence="10 11">PD-1</strain>
    </source>
</reference>
<gene>
    <name evidence="10" type="ORF">PMPD1_3753</name>
</gene>
<keyword evidence="7 10" id="KW-0407">Ion channel</keyword>
<dbReference type="KEGG" id="pmak:PMPD1_3753"/>
<keyword evidence="3 8" id="KW-0812">Transmembrane</keyword>
<dbReference type="Proteomes" id="UP000505325">
    <property type="component" value="Chromosome"/>
</dbReference>
<name>A0A6M8UCY4_9GAMM</name>
<dbReference type="Gene3D" id="1.10.287.70">
    <property type="match status" value="1"/>
</dbReference>
<comment type="subcellular location">
    <subcellularLocation>
        <location evidence="1">Membrane</location>
        <topology evidence="1">Multi-pass membrane protein</topology>
    </subcellularLocation>
</comment>
<organism evidence="10 11">
    <name type="scientific">Paramixta manurensis</name>
    <dbReference type="NCBI Taxonomy" id="2740817"/>
    <lineage>
        <taxon>Bacteria</taxon>
        <taxon>Pseudomonadati</taxon>
        <taxon>Pseudomonadota</taxon>
        <taxon>Gammaproteobacteria</taxon>
        <taxon>Enterobacterales</taxon>
        <taxon>Erwiniaceae</taxon>
        <taxon>Paramixta</taxon>
    </lineage>
</organism>
<dbReference type="GO" id="GO:0022841">
    <property type="term" value="F:potassium ion leak channel activity"/>
    <property type="evidence" value="ECO:0007669"/>
    <property type="project" value="TreeGrafter"/>
</dbReference>